<keyword evidence="1" id="KW-0812">Transmembrane</keyword>
<reference evidence="2" key="1">
    <citation type="submission" date="2018-06" db="EMBL/GenBank/DDBJ databases">
        <authorList>
            <person name="Zhirakovskaya E."/>
        </authorList>
    </citation>
    <scope>NUCLEOTIDE SEQUENCE</scope>
</reference>
<sequence length="43" mass="4789">MNTRKLIILMLITAVFILGSYLYTNIPRLIAKAEPAPVTISID</sequence>
<dbReference type="EMBL" id="UOEU01001067">
    <property type="protein sequence ID" value="VAW43348.1"/>
    <property type="molecule type" value="Genomic_DNA"/>
</dbReference>
<gene>
    <name evidence="2" type="ORF">MNBD_CHLOROFLEXI01-1521</name>
</gene>
<dbReference type="AlphaFoldDB" id="A0A3B0VIB8"/>
<keyword evidence="1" id="KW-1133">Transmembrane helix</keyword>
<organism evidence="2">
    <name type="scientific">hydrothermal vent metagenome</name>
    <dbReference type="NCBI Taxonomy" id="652676"/>
    <lineage>
        <taxon>unclassified sequences</taxon>
        <taxon>metagenomes</taxon>
        <taxon>ecological metagenomes</taxon>
    </lineage>
</organism>
<feature type="transmembrane region" description="Helical" evidence="1">
    <location>
        <begin position="6"/>
        <end position="24"/>
    </location>
</feature>
<accession>A0A3B0VIB8</accession>
<keyword evidence="1" id="KW-0472">Membrane</keyword>
<protein>
    <submittedName>
        <fullName evidence="2">Uncharacterized protein</fullName>
    </submittedName>
</protein>
<name>A0A3B0VIB8_9ZZZZ</name>
<evidence type="ECO:0000256" key="1">
    <source>
        <dbReference type="SAM" id="Phobius"/>
    </source>
</evidence>
<proteinExistence type="predicted"/>
<evidence type="ECO:0000313" key="2">
    <source>
        <dbReference type="EMBL" id="VAW43348.1"/>
    </source>
</evidence>
<feature type="non-terminal residue" evidence="2">
    <location>
        <position position="43"/>
    </location>
</feature>